<feature type="transmembrane region" description="Helical" evidence="13">
    <location>
        <begin position="316"/>
        <end position="336"/>
    </location>
</feature>
<feature type="transmembrane region" description="Helical" evidence="13">
    <location>
        <begin position="348"/>
        <end position="374"/>
    </location>
</feature>
<evidence type="ECO:0000256" key="6">
    <source>
        <dbReference type="ARBA" id="ARBA00022475"/>
    </source>
</evidence>
<evidence type="ECO:0000256" key="2">
    <source>
        <dbReference type="ARBA" id="ARBA00004776"/>
    </source>
</evidence>
<comment type="pathway">
    <text evidence="2">Cell wall biogenesis; cell wall polysaccharide biosynthesis.</text>
</comment>
<keyword evidence="7" id="KW-0808">Transferase</keyword>
<sequence>MSGAAQFAIGRLHIPFPSNVPSALFVPAAVVLLAGILALAATGRREWSRWATLGAWSALSCLSTLALALPLQGTRFYLGGAAVDQEFRLQFMTRMASSPRLADMNYADLPSYYPSGWFWVGGRFADLLGIPGWQAYKPFSIATMALAAAMSFTLWGLVLPRASALLAALATSIAGLQVTGSVAASPVSEPYSWLLVAMLPPVAVLAWHVLSCRARRHWGLLLGVGGFLGLCGAVYTLFLGFTAVLVLVLATVSGLSRRVRWGALVLRVLVIAVAALPLALLQWAPYLLAWAGSGMPGTAAARFLPAGGAVVPLPMLQVSVFGALCLAGVVWMVVALRRSAVAQGLAALAATCYAWYGLSMLALAVGQTLLAFRLEPVLDAVFAVAGVLGLLEALGTVPGLLPARHVRPALAAAPVLAVAAALALVQTVPARLGNGDAYANYYPSGTTALGARDPTQPGRWNEQLADTIGQMTGKPPQDLVLLTTYTGLFAFWPFHGFQALTAHYANPLGDFAGRRSEIERWARTTSPRQLAAELDASPHRAPTVFVLRPQDGTLHMTLSRDVFPRDPNVEFYDVQFAPAVFSGPIFTTRTVGPFVVAVRR</sequence>
<evidence type="ECO:0000256" key="10">
    <source>
        <dbReference type="ARBA" id="ARBA00023136"/>
    </source>
</evidence>
<feature type="transmembrane region" description="Helical" evidence="13">
    <location>
        <begin position="408"/>
        <end position="425"/>
    </location>
</feature>
<evidence type="ECO:0000259" key="15">
    <source>
        <dbReference type="Pfam" id="PF12250"/>
    </source>
</evidence>
<proteinExistence type="inferred from homology"/>
<feature type="domain" description="Arabinofuranosyltransferase AftA C-terminal" evidence="14">
    <location>
        <begin position="438"/>
        <end position="599"/>
    </location>
</feature>
<comment type="catalytic activity">
    <reaction evidence="12">
        <text>Adds an alpha-D-arabinofuranosyl group from trans,octacis-decaprenylphospho-beta-D-arabinofuranose at the 5-O-position of the eighth, tenth and twelfth galactofuranose unit of the galactofuranan chain of [beta-D-galactofuranosyl-(1-&gt;5)-beta-D-galactofuranosyl-(1-&gt;6)]14-beta-D-galactofuranosyl-(1-&gt;5)-beta-D-galactofuranosyl-(1-&gt;4)-alpha-L-rhamnopyranosyl-(1-&gt;3)-N-acetyl-alpha-D-glucosaminyl-diphospho-trans,octacis-decaprenol.</text>
        <dbReference type="EC" id="2.4.2.46"/>
    </reaction>
</comment>
<evidence type="ECO:0000256" key="7">
    <source>
        <dbReference type="ARBA" id="ARBA00022679"/>
    </source>
</evidence>
<evidence type="ECO:0000256" key="8">
    <source>
        <dbReference type="ARBA" id="ARBA00022692"/>
    </source>
</evidence>
<evidence type="ECO:0000256" key="11">
    <source>
        <dbReference type="ARBA" id="ARBA00033184"/>
    </source>
</evidence>
<feature type="transmembrane region" description="Helical" evidence="13">
    <location>
        <begin position="222"/>
        <end position="249"/>
    </location>
</feature>
<evidence type="ECO:0000313" key="17">
    <source>
        <dbReference type="Proteomes" id="UP000820669"/>
    </source>
</evidence>
<dbReference type="InterPro" id="IPR020959">
    <property type="entry name" value="ArabinofuranosylTrfase_AftA_C"/>
</dbReference>
<evidence type="ECO:0000256" key="13">
    <source>
        <dbReference type="SAM" id="Phobius"/>
    </source>
</evidence>
<dbReference type="InterPro" id="IPR020963">
    <property type="entry name" value="ArabinofuranosylTrfase_AftA_N"/>
</dbReference>
<feature type="transmembrane region" description="Helical" evidence="13">
    <location>
        <begin position="191"/>
        <end position="210"/>
    </location>
</feature>
<keyword evidence="17" id="KW-1185">Reference proteome</keyword>
<name>A0ABX1SLQ4_9PSEU</name>
<evidence type="ECO:0000259" key="14">
    <source>
        <dbReference type="Pfam" id="PF12249"/>
    </source>
</evidence>
<evidence type="ECO:0000256" key="4">
    <source>
        <dbReference type="ARBA" id="ARBA00012037"/>
    </source>
</evidence>
<dbReference type="EMBL" id="JAAXLA010000086">
    <property type="protein sequence ID" value="NMI01464.1"/>
    <property type="molecule type" value="Genomic_DNA"/>
</dbReference>
<comment type="similarity">
    <text evidence="3">Belongs to the glycosyltransferase 85 family.</text>
</comment>
<comment type="subcellular location">
    <subcellularLocation>
        <location evidence="1">Cell membrane</location>
        <topology evidence="1">Multi-pass membrane protein</topology>
    </subcellularLocation>
</comment>
<feature type="transmembrane region" description="Helical" evidence="13">
    <location>
        <begin position="53"/>
        <end position="71"/>
    </location>
</feature>
<dbReference type="EC" id="2.4.2.46" evidence="4"/>
<dbReference type="Proteomes" id="UP000820669">
    <property type="component" value="Unassembled WGS sequence"/>
</dbReference>
<feature type="transmembrane region" description="Helical" evidence="13">
    <location>
        <begin position="380"/>
        <end position="401"/>
    </location>
</feature>
<evidence type="ECO:0000313" key="16">
    <source>
        <dbReference type="EMBL" id="NMI01464.1"/>
    </source>
</evidence>
<keyword evidence="6" id="KW-1003">Cell membrane</keyword>
<evidence type="ECO:0000256" key="5">
    <source>
        <dbReference type="ARBA" id="ARBA00020482"/>
    </source>
</evidence>
<comment type="caution">
    <text evidence="16">The sequence shown here is derived from an EMBL/GenBank/DDBJ whole genome shotgun (WGS) entry which is preliminary data.</text>
</comment>
<keyword evidence="10 13" id="KW-0472">Membrane</keyword>
<evidence type="ECO:0000256" key="3">
    <source>
        <dbReference type="ARBA" id="ARBA00009655"/>
    </source>
</evidence>
<gene>
    <name evidence="16" type="ORF">HF526_29835</name>
</gene>
<evidence type="ECO:0000256" key="1">
    <source>
        <dbReference type="ARBA" id="ARBA00004651"/>
    </source>
</evidence>
<evidence type="ECO:0000256" key="9">
    <source>
        <dbReference type="ARBA" id="ARBA00022989"/>
    </source>
</evidence>
<reference evidence="16 17" key="1">
    <citation type="submission" date="2020-04" db="EMBL/GenBank/DDBJ databases">
        <authorList>
            <person name="Klaysubun C."/>
            <person name="Duangmal K."/>
            <person name="Lipun K."/>
        </authorList>
    </citation>
    <scope>NUCLEOTIDE SEQUENCE [LARGE SCALE GENOMIC DNA]</scope>
    <source>
        <strain evidence="16 17">K10HN5</strain>
    </source>
</reference>
<keyword evidence="8 13" id="KW-0812">Transmembrane</keyword>
<dbReference type="Pfam" id="PF12250">
    <property type="entry name" value="AftA_N"/>
    <property type="match status" value="1"/>
</dbReference>
<evidence type="ECO:0000256" key="12">
    <source>
        <dbReference type="ARBA" id="ARBA00034030"/>
    </source>
</evidence>
<keyword evidence="9 13" id="KW-1133">Transmembrane helix</keyword>
<feature type="transmembrane region" description="Helical" evidence="13">
    <location>
        <begin position="261"/>
        <end position="280"/>
    </location>
</feature>
<feature type="transmembrane region" description="Helical" evidence="13">
    <location>
        <begin position="165"/>
        <end position="185"/>
    </location>
</feature>
<accession>A0ABX1SLQ4</accession>
<feature type="domain" description="Arabinofuranosyltransferase AftA N-terminal" evidence="15">
    <location>
        <begin position="3"/>
        <end position="420"/>
    </location>
</feature>
<protein>
    <recommendedName>
        <fullName evidence="5">Galactan 5-O-arabinofuranosyltransferase</fullName>
        <ecNumber evidence="4">2.4.2.46</ecNumber>
    </recommendedName>
    <alternativeName>
        <fullName evidence="11">Arabinofuranosyltransferase AftA</fullName>
    </alternativeName>
</protein>
<feature type="transmembrane region" description="Helical" evidence="13">
    <location>
        <begin position="139"/>
        <end position="158"/>
    </location>
</feature>
<organism evidence="16 17">
    <name type="scientific">Pseudonocardia acidicola</name>
    <dbReference type="NCBI Taxonomy" id="2724939"/>
    <lineage>
        <taxon>Bacteria</taxon>
        <taxon>Bacillati</taxon>
        <taxon>Actinomycetota</taxon>
        <taxon>Actinomycetes</taxon>
        <taxon>Pseudonocardiales</taxon>
        <taxon>Pseudonocardiaceae</taxon>
        <taxon>Pseudonocardia</taxon>
    </lineage>
</organism>
<dbReference type="Pfam" id="PF12249">
    <property type="entry name" value="AftA_C"/>
    <property type="match status" value="1"/>
</dbReference>
<feature type="transmembrane region" description="Helical" evidence="13">
    <location>
        <begin position="20"/>
        <end position="41"/>
    </location>
</feature>